<keyword evidence="1" id="KW-1015">Disulfide bond</keyword>
<dbReference type="AlphaFoldDB" id="A0A6S7G3L0"/>
<keyword evidence="4" id="KW-1185">Reference proteome</keyword>
<comment type="caution">
    <text evidence="1">Lacks conserved residue(s) required for the propagation of feature annotation.</text>
</comment>
<feature type="compositionally biased region" description="Polar residues" evidence="2">
    <location>
        <begin position="376"/>
        <end position="391"/>
    </location>
</feature>
<gene>
    <name evidence="3" type="ORF">PACLA_8A004425</name>
</gene>
<evidence type="ECO:0000313" key="4">
    <source>
        <dbReference type="Proteomes" id="UP001152795"/>
    </source>
</evidence>
<accession>A0A6S7G3L0</accession>
<dbReference type="CDD" id="cd00054">
    <property type="entry name" value="EGF_CA"/>
    <property type="match status" value="1"/>
</dbReference>
<evidence type="ECO:0000313" key="3">
    <source>
        <dbReference type="EMBL" id="CAB3983897.1"/>
    </source>
</evidence>
<dbReference type="Proteomes" id="UP001152795">
    <property type="component" value="Unassembled WGS sequence"/>
</dbReference>
<dbReference type="PROSITE" id="PS00022">
    <property type="entry name" value="EGF_1"/>
    <property type="match status" value="1"/>
</dbReference>
<evidence type="ECO:0000256" key="2">
    <source>
        <dbReference type="SAM" id="MobiDB-lite"/>
    </source>
</evidence>
<reference evidence="3" key="1">
    <citation type="submission" date="2020-04" db="EMBL/GenBank/DDBJ databases">
        <authorList>
            <person name="Alioto T."/>
            <person name="Alioto T."/>
            <person name="Gomez Garrido J."/>
        </authorList>
    </citation>
    <scope>NUCLEOTIDE SEQUENCE</scope>
    <source>
        <strain evidence="3">A484AB</strain>
    </source>
</reference>
<feature type="region of interest" description="Disordered" evidence="2">
    <location>
        <begin position="376"/>
        <end position="401"/>
    </location>
</feature>
<keyword evidence="1" id="KW-0245">EGF-like domain</keyword>
<feature type="disulfide bond" evidence="1">
    <location>
        <begin position="141"/>
        <end position="150"/>
    </location>
</feature>
<name>A0A6S7G3L0_PARCT</name>
<dbReference type="OrthoDB" id="5954791at2759"/>
<dbReference type="EMBL" id="CACRXK020000672">
    <property type="protein sequence ID" value="CAB3983897.1"/>
    <property type="molecule type" value="Genomic_DNA"/>
</dbReference>
<dbReference type="PROSITE" id="PS50026">
    <property type="entry name" value="EGF_3"/>
    <property type="match status" value="1"/>
</dbReference>
<dbReference type="PROSITE" id="PS01186">
    <property type="entry name" value="EGF_2"/>
    <property type="match status" value="1"/>
</dbReference>
<proteinExistence type="predicted"/>
<protein>
    <submittedName>
        <fullName evidence="3">PREDICTED: uncharacterized protein LOC107342727</fullName>
    </submittedName>
</protein>
<sequence>MFNSQPQFTIKAVRRKAFDNFCLVETFKIKSGNIADCLEHCLENCRCQSFQICGNTKCQLCSSHKKENSSLLDDKDGCIYATYEMRDLTETFQKLDEQCLAGISCPMKYNCCQQSGLCPKNQTCKPIDSQEQPWKRFSCECPDGYHGNNCDEPIMSCGGYLNGPRKSGMHKVMDSEKTVYEVYCHFESDVAWTLVQSYSFANGSLDQFKESLSEDRPISEHVLTWSGYRLSKARMESIKSSSNFLQFTCDYEKHIDLNQSDFVQLELQNLKTTVGGNIVDVLELSGYTSYVVVRNGRGKVGEYDLRDCQIQLVQWTQWPLHVYRIYGCIFNVLFCTDNNYYHLFGSYYSHSACVQKVHRCVQNANSTTQLWFGMSKASTTQPPPGDTTSGGSVEAWEMPGG</sequence>
<comment type="caution">
    <text evidence="3">The sequence shown here is derived from an EMBL/GenBank/DDBJ whole genome shotgun (WGS) entry which is preliminary data.</text>
</comment>
<organism evidence="3 4">
    <name type="scientific">Paramuricea clavata</name>
    <name type="common">Red gorgonian</name>
    <name type="synonym">Violescent sea-whip</name>
    <dbReference type="NCBI Taxonomy" id="317549"/>
    <lineage>
        <taxon>Eukaryota</taxon>
        <taxon>Metazoa</taxon>
        <taxon>Cnidaria</taxon>
        <taxon>Anthozoa</taxon>
        <taxon>Octocorallia</taxon>
        <taxon>Malacalcyonacea</taxon>
        <taxon>Plexauridae</taxon>
        <taxon>Paramuricea</taxon>
    </lineage>
</organism>
<dbReference type="InterPro" id="IPR000742">
    <property type="entry name" value="EGF"/>
</dbReference>
<evidence type="ECO:0000256" key="1">
    <source>
        <dbReference type="PROSITE-ProRule" id="PRU00076"/>
    </source>
</evidence>